<dbReference type="KEGG" id="cfh:C1707_06360"/>
<reference evidence="8 11" key="2">
    <citation type="submission" date="2018-01" db="EMBL/GenBank/DDBJ databases">
        <title>Complete genome sequence of Caulobacter flavus RHGG3.</title>
        <authorList>
            <person name="Yang E."/>
        </authorList>
    </citation>
    <scope>NUCLEOTIDE SEQUENCE [LARGE SCALE GENOMIC DNA]</scope>
    <source>
        <strain evidence="8 11">RHGG3</strain>
    </source>
</reference>
<keyword evidence="9" id="KW-0966">Cell projection</keyword>
<evidence type="ECO:0000313" key="10">
    <source>
        <dbReference type="Proteomes" id="UP000234483"/>
    </source>
</evidence>
<keyword evidence="6" id="KW-0732">Signal</keyword>
<dbReference type="CDD" id="cd07185">
    <property type="entry name" value="OmpA_C-like"/>
    <property type="match status" value="1"/>
</dbReference>
<dbReference type="GO" id="GO:0009279">
    <property type="term" value="C:cell outer membrane"/>
    <property type="evidence" value="ECO:0007669"/>
    <property type="project" value="UniProtKB-SubCell"/>
</dbReference>
<dbReference type="Proteomes" id="UP000234483">
    <property type="component" value="Unassembled WGS sequence"/>
</dbReference>
<gene>
    <name evidence="8" type="ORF">C1707_06360</name>
    <name evidence="9" type="ORF">CFHF_00985</name>
</gene>
<dbReference type="OrthoDB" id="7630357at2"/>
<feature type="chain" id="PRO_5043960639" evidence="6">
    <location>
        <begin position="19"/>
        <end position="156"/>
    </location>
</feature>
<sequence length="156" mass="16034">MSKAGVWIAMAAIGVAAAGCASGPWPKSRSQIEALPAACEDFAVSIYFERDSAAVTREARQVLRGAADMAKGCTARNVHVVGLADAVGAPDANLALSEKRAAAVTGALAKVGFRQVSFEVTAAGDAGATTRDGEARPLRRRADVRIDLEGPAKPKS</sequence>
<comment type="subcellular location">
    <subcellularLocation>
        <location evidence="1">Cell outer membrane</location>
    </subcellularLocation>
</comment>
<evidence type="ECO:0000256" key="2">
    <source>
        <dbReference type="ARBA" id="ARBA00023136"/>
    </source>
</evidence>
<feature type="signal peptide" evidence="6">
    <location>
        <begin position="1"/>
        <end position="18"/>
    </location>
</feature>
<evidence type="ECO:0000256" key="6">
    <source>
        <dbReference type="SAM" id="SignalP"/>
    </source>
</evidence>
<feature type="domain" description="OmpA-like" evidence="7">
    <location>
        <begin position="35"/>
        <end position="150"/>
    </location>
</feature>
<feature type="compositionally biased region" description="Basic and acidic residues" evidence="5">
    <location>
        <begin position="131"/>
        <end position="156"/>
    </location>
</feature>
<dbReference type="PROSITE" id="PS51257">
    <property type="entry name" value="PROKAR_LIPOPROTEIN"/>
    <property type="match status" value="1"/>
</dbReference>
<evidence type="ECO:0000256" key="4">
    <source>
        <dbReference type="PROSITE-ProRule" id="PRU00473"/>
    </source>
</evidence>
<dbReference type="PRINTS" id="PR01021">
    <property type="entry name" value="OMPADOMAIN"/>
</dbReference>
<feature type="region of interest" description="Disordered" evidence="5">
    <location>
        <begin position="124"/>
        <end position="156"/>
    </location>
</feature>
<name>A0A2N5D666_9CAUL</name>
<dbReference type="EMBL" id="PJRQ01000002">
    <property type="protein sequence ID" value="PLR21555.1"/>
    <property type="molecule type" value="Genomic_DNA"/>
</dbReference>
<evidence type="ECO:0000313" key="8">
    <source>
        <dbReference type="EMBL" id="AYV45902.1"/>
    </source>
</evidence>
<keyword evidence="9" id="KW-0969">Cilium</keyword>
<dbReference type="PROSITE" id="PS51123">
    <property type="entry name" value="OMPA_2"/>
    <property type="match status" value="1"/>
</dbReference>
<keyword evidence="2 4" id="KW-0472">Membrane</keyword>
<proteinExistence type="predicted"/>
<reference evidence="9 10" key="1">
    <citation type="submission" date="2017-12" db="EMBL/GenBank/DDBJ databases">
        <title>The genome sequence of Caulobacter flavus CGMCC1 15093.</title>
        <authorList>
            <person name="Gao J."/>
            <person name="Mao X."/>
            <person name="Sun J."/>
        </authorList>
    </citation>
    <scope>NUCLEOTIDE SEQUENCE [LARGE SCALE GENOMIC DNA]</scope>
    <source>
        <strain evidence="9 10">CGMCC1 15093</strain>
    </source>
</reference>
<dbReference type="EMBL" id="CP026100">
    <property type="protein sequence ID" value="AYV45902.1"/>
    <property type="molecule type" value="Genomic_DNA"/>
</dbReference>
<dbReference type="InterPro" id="IPR006664">
    <property type="entry name" value="OMP_bac"/>
</dbReference>
<evidence type="ECO:0000259" key="7">
    <source>
        <dbReference type="PROSITE" id="PS51123"/>
    </source>
</evidence>
<organism evidence="9 10">
    <name type="scientific">Caulobacter flavus</name>
    <dbReference type="NCBI Taxonomy" id="1679497"/>
    <lineage>
        <taxon>Bacteria</taxon>
        <taxon>Pseudomonadati</taxon>
        <taxon>Pseudomonadota</taxon>
        <taxon>Alphaproteobacteria</taxon>
        <taxon>Caulobacterales</taxon>
        <taxon>Caulobacteraceae</taxon>
        <taxon>Caulobacter</taxon>
    </lineage>
</organism>
<evidence type="ECO:0000256" key="5">
    <source>
        <dbReference type="SAM" id="MobiDB-lite"/>
    </source>
</evidence>
<dbReference type="InterPro" id="IPR036737">
    <property type="entry name" value="OmpA-like_sf"/>
</dbReference>
<dbReference type="Pfam" id="PF00691">
    <property type="entry name" value="OmpA"/>
    <property type="match status" value="1"/>
</dbReference>
<dbReference type="SUPFAM" id="SSF103088">
    <property type="entry name" value="OmpA-like"/>
    <property type="match status" value="1"/>
</dbReference>
<dbReference type="InterPro" id="IPR006665">
    <property type="entry name" value="OmpA-like"/>
</dbReference>
<dbReference type="Gene3D" id="3.30.1330.60">
    <property type="entry name" value="OmpA-like domain"/>
    <property type="match status" value="1"/>
</dbReference>
<dbReference type="PANTHER" id="PTHR30329">
    <property type="entry name" value="STATOR ELEMENT OF FLAGELLAR MOTOR COMPLEX"/>
    <property type="match status" value="1"/>
</dbReference>
<evidence type="ECO:0000256" key="3">
    <source>
        <dbReference type="ARBA" id="ARBA00023237"/>
    </source>
</evidence>
<accession>A0A2N5D666</accession>
<protein>
    <submittedName>
        <fullName evidence="9">Flagellar motor protein MotB</fullName>
    </submittedName>
</protein>
<dbReference type="PANTHER" id="PTHR30329:SF21">
    <property type="entry name" value="LIPOPROTEIN YIAD-RELATED"/>
    <property type="match status" value="1"/>
</dbReference>
<dbReference type="AlphaFoldDB" id="A0A2N5D666"/>
<evidence type="ECO:0000313" key="11">
    <source>
        <dbReference type="Proteomes" id="UP000281192"/>
    </source>
</evidence>
<keyword evidence="11" id="KW-1185">Reference proteome</keyword>
<dbReference type="InterPro" id="IPR050330">
    <property type="entry name" value="Bact_OuterMem_StrucFunc"/>
</dbReference>
<evidence type="ECO:0000313" key="9">
    <source>
        <dbReference type="EMBL" id="PLR21555.1"/>
    </source>
</evidence>
<keyword evidence="3" id="KW-0998">Cell outer membrane</keyword>
<dbReference type="RefSeq" id="WP_101711162.1">
    <property type="nucleotide sequence ID" value="NZ_CP026100.1"/>
</dbReference>
<evidence type="ECO:0000256" key="1">
    <source>
        <dbReference type="ARBA" id="ARBA00004442"/>
    </source>
</evidence>
<dbReference type="Proteomes" id="UP000281192">
    <property type="component" value="Chromosome"/>
</dbReference>
<keyword evidence="9" id="KW-0282">Flagellum</keyword>